<dbReference type="Proteomes" id="UP000280586">
    <property type="component" value="Chromosome"/>
</dbReference>
<dbReference type="Proteomes" id="UP001055437">
    <property type="component" value="Chromosome"/>
</dbReference>
<evidence type="ECO:0000313" key="4">
    <source>
        <dbReference type="Proteomes" id="UP001055437"/>
    </source>
</evidence>
<name>A0A9N7JJJ6_CLOSE</name>
<gene>
    <name evidence="1" type="ORF">CP523_04310</name>
    <name evidence="2" type="ORF">NH397_12555</name>
</gene>
<evidence type="ECO:0000313" key="2">
    <source>
        <dbReference type="EMBL" id="USS00311.1"/>
    </source>
</evidence>
<dbReference type="EMBL" id="CP099799">
    <property type="protein sequence ID" value="USS00311.1"/>
    <property type="molecule type" value="Genomic_DNA"/>
</dbReference>
<dbReference type="AlphaFoldDB" id="A0A9N7JJJ6"/>
<protein>
    <recommendedName>
        <fullName evidence="5">GNAT family N-acetyltransferase</fullName>
    </recommendedName>
</protein>
<accession>A0A9N7JJJ6</accession>
<organism evidence="1 3">
    <name type="scientific">Clostridium septicum</name>
    <dbReference type="NCBI Taxonomy" id="1504"/>
    <lineage>
        <taxon>Bacteria</taxon>
        <taxon>Bacillati</taxon>
        <taxon>Bacillota</taxon>
        <taxon>Clostridia</taxon>
        <taxon>Eubacteriales</taxon>
        <taxon>Clostridiaceae</taxon>
        <taxon>Clostridium</taxon>
    </lineage>
</organism>
<dbReference type="GeneID" id="303559908"/>
<evidence type="ECO:0000313" key="3">
    <source>
        <dbReference type="Proteomes" id="UP000280586"/>
    </source>
</evidence>
<reference evidence="1 3" key="1">
    <citation type="submission" date="2017-09" db="EMBL/GenBank/DDBJ databases">
        <authorList>
            <person name="Thomas P."/>
            <person name="Seyboldt C."/>
        </authorList>
    </citation>
    <scope>NUCLEOTIDE SEQUENCE [LARGE SCALE GENOMIC DNA]</scope>
    <source>
        <strain evidence="1 3">DSM 7534</strain>
    </source>
</reference>
<sequence>MEKLRLELINNRHKNQYLNMIEECEEDIKTTGFELYIPISNKDSFEEDMYKLKQRHEGVNLENGWVPESVFWLMNENSNEIIGVIAIRHKLI</sequence>
<reference evidence="2" key="2">
    <citation type="submission" date="2022-06" db="EMBL/GenBank/DDBJ databases">
        <authorList>
            <person name="Holder M.E."/>
            <person name="Ajami N.J."/>
            <person name="Petrosino J.F."/>
        </authorList>
    </citation>
    <scope>NUCLEOTIDE SEQUENCE</scope>
    <source>
        <strain evidence="2">RMA 8861</strain>
    </source>
</reference>
<keyword evidence="4" id="KW-1185">Reference proteome</keyword>
<evidence type="ECO:0008006" key="5">
    <source>
        <dbReference type="Google" id="ProtNLM"/>
    </source>
</evidence>
<dbReference type="KEGG" id="csep:CP523_04310"/>
<proteinExistence type="predicted"/>
<dbReference type="EMBL" id="CP023671">
    <property type="protein sequence ID" value="AYE33749.1"/>
    <property type="molecule type" value="Genomic_DNA"/>
</dbReference>
<evidence type="ECO:0000313" key="1">
    <source>
        <dbReference type="EMBL" id="AYE33749.1"/>
    </source>
</evidence>
<dbReference type="RefSeq" id="WP_120140526.1">
    <property type="nucleotide sequence ID" value="NZ_CP023671.1"/>
</dbReference>